<keyword evidence="2" id="KW-0408">Iron</keyword>
<dbReference type="SUPFAM" id="SSF51197">
    <property type="entry name" value="Clavaminate synthase-like"/>
    <property type="match status" value="1"/>
</dbReference>
<dbReference type="GO" id="GO:0016706">
    <property type="term" value="F:2-oxoglutarate-dependent dioxygenase activity"/>
    <property type="evidence" value="ECO:0007669"/>
    <property type="project" value="UniProtKB-ARBA"/>
</dbReference>
<keyword evidence="3" id="KW-0560">Oxidoreductase</keyword>
<accession>A0A3C1KLD3</accession>
<dbReference type="AlphaFoldDB" id="A0A3C1KLD3"/>
<gene>
    <name evidence="3" type="ORF">DCP75_07220</name>
</gene>
<dbReference type="Gene3D" id="2.60.120.620">
    <property type="entry name" value="q2cbj1_9rhob like domain"/>
    <property type="match status" value="1"/>
</dbReference>
<sequence>MKAVLLVSRTVHGKQAGREWVVAHHMPLQMPPTRLRWRVISLPSEPRPTMDAAALKLHCAALAQQGYTLLPDFLSATRLQRINDLFDQWLGGHRGRNTFEGQSTERIYTLVARDKVFQDIVEDPRVLALCAAHLLPNYLLTASQAIVIGPGETAQPWHTDDAFYTVPRPRPMISLSTIVAVEDFTVGNGGTQVIPGSHGWSDEELAGAYLQGDEQTGQALEQRVAAQARSVTMRAGSCLVFAGTLLHRGGANVSPGTRRAFSNQYCQPWARPQENFFLGIPPAQVRDMSPQLQSLLGYSIHPPFMGQVTAYHPRRALEPGFVAPVARES</sequence>
<dbReference type="EMBL" id="DMND01000101">
    <property type="protein sequence ID" value="HAN27497.1"/>
    <property type="molecule type" value="Genomic_DNA"/>
</dbReference>
<dbReference type="PANTHER" id="PTHR20883:SF15">
    <property type="entry name" value="PHYTANOYL-COA DIOXYGENASE DOMAIN-CONTAINING PROTEIN 1"/>
    <property type="match status" value="1"/>
</dbReference>
<evidence type="ECO:0000313" key="4">
    <source>
        <dbReference type="Proteomes" id="UP000259273"/>
    </source>
</evidence>
<dbReference type="GO" id="GO:0005506">
    <property type="term" value="F:iron ion binding"/>
    <property type="evidence" value="ECO:0007669"/>
    <property type="project" value="UniProtKB-ARBA"/>
</dbReference>
<comment type="caution">
    <text evidence="3">The sequence shown here is derived from an EMBL/GenBank/DDBJ whole genome shotgun (WGS) entry which is preliminary data.</text>
</comment>
<dbReference type="STRING" id="1121937.GCA_000423125_03417"/>
<dbReference type="Pfam" id="PF05721">
    <property type="entry name" value="PhyH"/>
    <property type="match status" value="1"/>
</dbReference>
<name>A0A3C1KLD3_9GAMM</name>
<keyword evidence="1" id="KW-0479">Metal-binding</keyword>
<evidence type="ECO:0000256" key="1">
    <source>
        <dbReference type="ARBA" id="ARBA00022723"/>
    </source>
</evidence>
<proteinExistence type="predicted"/>
<evidence type="ECO:0000313" key="3">
    <source>
        <dbReference type="EMBL" id="HAN27497.1"/>
    </source>
</evidence>
<keyword evidence="3" id="KW-0223">Dioxygenase</keyword>
<organism evidence="3 4">
    <name type="scientific">Haliea salexigens</name>
    <dbReference type="NCBI Taxonomy" id="287487"/>
    <lineage>
        <taxon>Bacteria</taxon>
        <taxon>Pseudomonadati</taxon>
        <taxon>Pseudomonadota</taxon>
        <taxon>Gammaproteobacteria</taxon>
        <taxon>Cellvibrionales</taxon>
        <taxon>Halieaceae</taxon>
        <taxon>Haliea</taxon>
    </lineage>
</organism>
<dbReference type="PANTHER" id="PTHR20883">
    <property type="entry name" value="PHYTANOYL-COA DIOXYGENASE DOMAIN CONTAINING 1"/>
    <property type="match status" value="1"/>
</dbReference>
<dbReference type="InterPro" id="IPR008775">
    <property type="entry name" value="Phytyl_CoA_dOase-like"/>
</dbReference>
<dbReference type="Proteomes" id="UP000259273">
    <property type="component" value="Unassembled WGS sequence"/>
</dbReference>
<evidence type="ECO:0000256" key="2">
    <source>
        <dbReference type="ARBA" id="ARBA00023004"/>
    </source>
</evidence>
<reference evidence="3 4" key="1">
    <citation type="journal article" date="2018" name="Nat. Biotechnol.">
        <title>A standardized bacterial taxonomy based on genome phylogeny substantially revises the tree of life.</title>
        <authorList>
            <person name="Parks D.H."/>
            <person name="Chuvochina M."/>
            <person name="Waite D.W."/>
            <person name="Rinke C."/>
            <person name="Skarshewski A."/>
            <person name="Chaumeil P.A."/>
            <person name="Hugenholtz P."/>
        </authorList>
    </citation>
    <scope>NUCLEOTIDE SEQUENCE [LARGE SCALE GENOMIC DNA]</scope>
    <source>
        <strain evidence="3">UBA9158</strain>
    </source>
</reference>
<protein>
    <submittedName>
        <fullName evidence="3">Phytanoyl-CoA dioxygenase</fullName>
    </submittedName>
</protein>